<proteinExistence type="predicted"/>
<gene>
    <name evidence="1" type="ORF">QBC35DRAFT_487661</name>
</gene>
<keyword evidence="2" id="KW-1185">Reference proteome</keyword>
<evidence type="ECO:0000313" key="1">
    <source>
        <dbReference type="EMBL" id="KAK4191215.1"/>
    </source>
</evidence>
<sequence>MGLLAYSLHDNEGGWVYDNILYIQNNRNFNYFFTDGTGDTYELSTNRLGVHYVRYNSRSPGIVSVRARNCTRGNLPVI</sequence>
<organism evidence="1 2">
    <name type="scientific">Podospora australis</name>
    <dbReference type="NCBI Taxonomy" id="1536484"/>
    <lineage>
        <taxon>Eukaryota</taxon>
        <taxon>Fungi</taxon>
        <taxon>Dikarya</taxon>
        <taxon>Ascomycota</taxon>
        <taxon>Pezizomycotina</taxon>
        <taxon>Sordariomycetes</taxon>
        <taxon>Sordariomycetidae</taxon>
        <taxon>Sordariales</taxon>
        <taxon>Podosporaceae</taxon>
        <taxon>Podospora</taxon>
    </lineage>
</organism>
<dbReference type="EMBL" id="MU864360">
    <property type="protein sequence ID" value="KAK4191215.1"/>
    <property type="molecule type" value="Genomic_DNA"/>
</dbReference>
<comment type="caution">
    <text evidence="1">The sequence shown here is derived from an EMBL/GenBank/DDBJ whole genome shotgun (WGS) entry which is preliminary data.</text>
</comment>
<evidence type="ECO:0000313" key="2">
    <source>
        <dbReference type="Proteomes" id="UP001302126"/>
    </source>
</evidence>
<name>A0AAN7AMT9_9PEZI</name>
<protein>
    <submittedName>
        <fullName evidence="1">Uncharacterized protein</fullName>
    </submittedName>
</protein>
<accession>A0AAN7AMT9</accession>
<reference evidence="1" key="1">
    <citation type="journal article" date="2023" name="Mol. Phylogenet. Evol.">
        <title>Genome-scale phylogeny and comparative genomics of the fungal order Sordariales.</title>
        <authorList>
            <person name="Hensen N."/>
            <person name="Bonometti L."/>
            <person name="Westerberg I."/>
            <person name="Brannstrom I.O."/>
            <person name="Guillou S."/>
            <person name="Cros-Aarteil S."/>
            <person name="Calhoun S."/>
            <person name="Haridas S."/>
            <person name="Kuo A."/>
            <person name="Mondo S."/>
            <person name="Pangilinan J."/>
            <person name="Riley R."/>
            <person name="LaButti K."/>
            <person name="Andreopoulos B."/>
            <person name="Lipzen A."/>
            <person name="Chen C."/>
            <person name="Yan M."/>
            <person name="Daum C."/>
            <person name="Ng V."/>
            <person name="Clum A."/>
            <person name="Steindorff A."/>
            <person name="Ohm R.A."/>
            <person name="Martin F."/>
            <person name="Silar P."/>
            <person name="Natvig D.O."/>
            <person name="Lalanne C."/>
            <person name="Gautier V."/>
            <person name="Ament-Velasquez S.L."/>
            <person name="Kruys A."/>
            <person name="Hutchinson M.I."/>
            <person name="Powell A.J."/>
            <person name="Barry K."/>
            <person name="Miller A.N."/>
            <person name="Grigoriev I.V."/>
            <person name="Debuchy R."/>
            <person name="Gladieux P."/>
            <person name="Hiltunen Thoren M."/>
            <person name="Johannesson H."/>
        </authorList>
    </citation>
    <scope>NUCLEOTIDE SEQUENCE</scope>
    <source>
        <strain evidence="1">PSN309</strain>
    </source>
</reference>
<dbReference type="Proteomes" id="UP001302126">
    <property type="component" value="Unassembled WGS sequence"/>
</dbReference>
<dbReference type="AlphaFoldDB" id="A0AAN7AMT9"/>
<reference evidence="1" key="2">
    <citation type="submission" date="2023-05" db="EMBL/GenBank/DDBJ databases">
        <authorList>
            <consortium name="Lawrence Berkeley National Laboratory"/>
            <person name="Steindorff A."/>
            <person name="Hensen N."/>
            <person name="Bonometti L."/>
            <person name="Westerberg I."/>
            <person name="Brannstrom I.O."/>
            <person name="Guillou S."/>
            <person name="Cros-Aarteil S."/>
            <person name="Calhoun S."/>
            <person name="Haridas S."/>
            <person name="Kuo A."/>
            <person name="Mondo S."/>
            <person name="Pangilinan J."/>
            <person name="Riley R."/>
            <person name="Labutti K."/>
            <person name="Andreopoulos B."/>
            <person name="Lipzen A."/>
            <person name="Chen C."/>
            <person name="Yanf M."/>
            <person name="Daum C."/>
            <person name="Ng V."/>
            <person name="Clum A."/>
            <person name="Ohm R."/>
            <person name="Martin F."/>
            <person name="Silar P."/>
            <person name="Natvig D."/>
            <person name="Lalanne C."/>
            <person name="Gautier V."/>
            <person name="Ament-Velasquez S.L."/>
            <person name="Kruys A."/>
            <person name="Hutchinson M.I."/>
            <person name="Powell A.J."/>
            <person name="Barry K."/>
            <person name="Miller A.N."/>
            <person name="Grigoriev I.V."/>
            <person name="Debuchy R."/>
            <person name="Gladieux P."/>
            <person name="Thoren M.H."/>
            <person name="Johannesson H."/>
        </authorList>
    </citation>
    <scope>NUCLEOTIDE SEQUENCE</scope>
    <source>
        <strain evidence="1">PSN309</strain>
    </source>
</reference>